<feature type="region of interest" description="Disordered" evidence="5">
    <location>
        <begin position="275"/>
        <end position="364"/>
    </location>
</feature>
<dbReference type="Gene3D" id="3.40.50.20">
    <property type="match status" value="1"/>
</dbReference>
<evidence type="ECO:0000313" key="7">
    <source>
        <dbReference type="EMBL" id="MBB5891030.1"/>
    </source>
</evidence>
<proteinExistence type="predicted"/>
<dbReference type="Proteomes" id="UP000585638">
    <property type="component" value="Unassembled WGS sequence"/>
</dbReference>
<dbReference type="PROSITE" id="PS50975">
    <property type="entry name" value="ATP_GRASP"/>
    <property type="match status" value="1"/>
</dbReference>
<evidence type="ECO:0000313" key="8">
    <source>
        <dbReference type="Proteomes" id="UP000585638"/>
    </source>
</evidence>
<keyword evidence="2 4" id="KW-0547">Nucleotide-binding</keyword>
<dbReference type="GO" id="GO:0016874">
    <property type="term" value="F:ligase activity"/>
    <property type="evidence" value="ECO:0007669"/>
    <property type="project" value="UniProtKB-KW"/>
</dbReference>
<reference evidence="7 8" key="1">
    <citation type="submission" date="2020-08" db="EMBL/GenBank/DDBJ databases">
        <title>Sequencing the genomes of 1000 actinobacteria strains.</title>
        <authorList>
            <person name="Klenk H.-P."/>
        </authorList>
    </citation>
    <scope>NUCLEOTIDE SEQUENCE [LARGE SCALE GENOMIC DNA]</scope>
    <source>
        <strain evidence="7 8">DSM 43851</strain>
    </source>
</reference>
<evidence type="ECO:0000256" key="3">
    <source>
        <dbReference type="ARBA" id="ARBA00022840"/>
    </source>
</evidence>
<protein>
    <recommendedName>
        <fullName evidence="6">ATP-grasp domain-containing protein</fullName>
    </recommendedName>
</protein>
<gene>
    <name evidence="7" type="ORF">BJ998_002226</name>
</gene>
<feature type="compositionally biased region" description="Basic and acidic residues" evidence="5">
    <location>
        <begin position="275"/>
        <end position="296"/>
    </location>
</feature>
<dbReference type="EMBL" id="JACHIR010000001">
    <property type="protein sequence ID" value="MBB5891030.1"/>
    <property type="molecule type" value="Genomic_DNA"/>
</dbReference>
<dbReference type="GO" id="GO:0005524">
    <property type="term" value="F:ATP binding"/>
    <property type="evidence" value="ECO:0007669"/>
    <property type="project" value="UniProtKB-UniRule"/>
</dbReference>
<organism evidence="7 8">
    <name type="scientific">Kutzneria kofuensis</name>
    <dbReference type="NCBI Taxonomy" id="103725"/>
    <lineage>
        <taxon>Bacteria</taxon>
        <taxon>Bacillati</taxon>
        <taxon>Actinomycetota</taxon>
        <taxon>Actinomycetes</taxon>
        <taxon>Pseudonocardiales</taxon>
        <taxon>Pseudonocardiaceae</taxon>
        <taxon>Kutzneria</taxon>
    </lineage>
</organism>
<keyword evidence="8" id="KW-1185">Reference proteome</keyword>
<accession>A0A7W9KEA4</accession>
<feature type="compositionally biased region" description="Low complexity" evidence="5">
    <location>
        <begin position="321"/>
        <end position="332"/>
    </location>
</feature>
<evidence type="ECO:0000256" key="5">
    <source>
        <dbReference type="SAM" id="MobiDB-lite"/>
    </source>
</evidence>
<feature type="domain" description="ATP-grasp" evidence="6">
    <location>
        <begin position="121"/>
        <end position="164"/>
    </location>
</feature>
<feature type="compositionally biased region" description="Low complexity" evidence="5">
    <location>
        <begin position="344"/>
        <end position="359"/>
    </location>
</feature>
<dbReference type="GO" id="GO:0046872">
    <property type="term" value="F:metal ion binding"/>
    <property type="evidence" value="ECO:0007669"/>
    <property type="project" value="InterPro"/>
</dbReference>
<dbReference type="InterPro" id="IPR013815">
    <property type="entry name" value="ATP_grasp_subdomain_1"/>
</dbReference>
<keyword evidence="3 4" id="KW-0067">ATP-binding</keyword>
<evidence type="ECO:0000256" key="1">
    <source>
        <dbReference type="ARBA" id="ARBA00022598"/>
    </source>
</evidence>
<comment type="caution">
    <text evidence="7">The sequence shown here is derived from an EMBL/GenBank/DDBJ whole genome shotgun (WGS) entry which is preliminary data.</text>
</comment>
<evidence type="ECO:0000256" key="2">
    <source>
        <dbReference type="ARBA" id="ARBA00022741"/>
    </source>
</evidence>
<dbReference type="InterPro" id="IPR011761">
    <property type="entry name" value="ATP-grasp"/>
</dbReference>
<sequence length="395" mass="41947">MDTDERPHLLVIAGIGGPSPMLLAPSLAPVARLTWLYDERDLSKPDRDVSIMAESGRALAVTSDSTLLTAASATHVRDPFDGMLTFSESSLRVGAAVGEELGLPFNSTATVERLTNKYLQRVALTEDGVPCPRFHPVRQESDLDVAARKVGFPAVLKPIRGGGSALTAQVDSMDELREAWQVAAKVLGGLDAGEGLVAPILCGDRRRSPPAVCAASCLAGSYRRPSTPCDRISGKNGPNRGRDLAASRVSRYPNLLAPRQNRSRMNGCPYDECRTRPHRHEGELSSHWPELKHEDGSYTAASTGLSLGAGRRKEKEPPTRRPGGTPAGRRLGFLPEAGVGQVEPASAAASADPAATAAGRRGRRRWATCPGRGTAGCRGRWSWSGPGCCGPGHRG</sequence>
<evidence type="ECO:0000256" key="4">
    <source>
        <dbReference type="PROSITE-ProRule" id="PRU00409"/>
    </source>
</evidence>
<dbReference type="InterPro" id="IPR052032">
    <property type="entry name" value="ATP-dep_AA_Ligase"/>
</dbReference>
<dbReference type="PANTHER" id="PTHR43585:SF2">
    <property type="entry name" value="ATP-GRASP ENZYME FSQD"/>
    <property type="match status" value="1"/>
</dbReference>
<dbReference type="AlphaFoldDB" id="A0A7W9KEA4"/>
<evidence type="ECO:0000259" key="6">
    <source>
        <dbReference type="PROSITE" id="PS50975"/>
    </source>
</evidence>
<dbReference type="Gene3D" id="3.30.1490.20">
    <property type="entry name" value="ATP-grasp fold, A domain"/>
    <property type="match status" value="1"/>
</dbReference>
<dbReference type="SUPFAM" id="SSF56059">
    <property type="entry name" value="Glutathione synthetase ATP-binding domain-like"/>
    <property type="match status" value="1"/>
</dbReference>
<keyword evidence="1" id="KW-0436">Ligase</keyword>
<name>A0A7W9KEA4_9PSEU</name>
<dbReference type="PANTHER" id="PTHR43585">
    <property type="entry name" value="FUMIPYRROLE BIOSYNTHESIS PROTEIN C"/>
    <property type="match status" value="1"/>
</dbReference>